<feature type="transmembrane region" description="Helical" evidence="5">
    <location>
        <begin position="151"/>
        <end position="173"/>
    </location>
</feature>
<dbReference type="Proteomes" id="UP000239724">
    <property type="component" value="Unassembled WGS sequence"/>
</dbReference>
<feature type="transmembrane region" description="Helical" evidence="5">
    <location>
        <begin position="127"/>
        <end position="145"/>
    </location>
</feature>
<evidence type="ECO:0000256" key="4">
    <source>
        <dbReference type="ARBA" id="ARBA00023136"/>
    </source>
</evidence>
<comment type="caution">
    <text evidence="6">The sequence shown here is derived from an EMBL/GenBank/DDBJ whole genome shotgun (WGS) entry which is preliminary data.</text>
</comment>
<dbReference type="RefSeq" id="WP_104518961.1">
    <property type="nucleotide sequence ID" value="NZ_NHRY01000114.1"/>
</dbReference>
<keyword evidence="2 5" id="KW-0812">Transmembrane</keyword>
<feature type="transmembrane region" description="Helical" evidence="5">
    <location>
        <begin position="241"/>
        <end position="261"/>
    </location>
</feature>
<sequence>MPPMDLMQSALAIGCGGLVGFSLGLIGGGGSVLAVPLLLYVVGVSDPHIAIGTSALAVAVNAFVNLISHAHAGNVRWSASFVFAAGGVLGAFIGSTAGKAFDGQRLLVLFALLMIVIAALMQRPRRLIVAGPFHLTPALAGRFAGSGLGTGLLAGFFGIGGGFLIVPALTLICGLATLEAIGSSLVSVGAFGLTTAINYAVSGLIDWPIAGLFLAGGVAGGVGGAAVAGHLARNRQALNRVFGAIVASVALYMLAHSAGWIGR</sequence>
<evidence type="ECO:0000256" key="1">
    <source>
        <dbReference type="ARBA" id="ARBA00004141"/>
    </source>
</evidence>
<dbReference type="Pfam" id="PF01925">
    <property type="entry name" value="TauE"/>
    <property type="match status" value="1"/>
</dbReference>
<keyword evidence="5" id="KW-1003">Cell membrane</keyword>
<evidence type="ECO:0000313" key="7">
    <source>
        <dbReference type="Proteomes" id="UP000239724"/>
    </source>
</evidence>
<evidence type="ECO:0000256" key="3">
    <source>
        <dbReference type="ARBA" id="ARBA00022989"/>
    </source>
</evidence>
<feature type="transmembrane region" description="Helical" evidence="5">
    <location>
        <begin position="79"/>
        <end position="97"/>
    </location>
</feature>
<dbReference type="OrthoDB" id="9151526at2"/>
<dbReference type="InterPro" id="IPR002781">
    <property type="entry name" value="TM_pro_TauE-like"/>
</dbReference>
<name>A0A2S6NIH3_RHOGL</name>
<dbReference type="InterPro" id="IPR051598">
    <property type="entry name" value="TSUP/Inactive_protease-like"/>
</dbReference>
<dbReference type="EMBL" id="NHRY01000114">
    <property type="protein sequence ID" value="PPQ34354.1"/>
    <property type="molecule type" value="Genomic_DNA"/>
</dbReference>
<dbReference type="PANTHER" id="PTHR43701">
    <property type="entry name" value="MEMBRANE TRANSPORTER PROTEIN MJ0441-RELATED"/>
    <property type="match status" value="1"/>
</dbReference>
<feature type="transmembrane region" description="Helical" evidence="5">
    <location>
        <begin position="180"/>
        <end position="201"/>
    </location>
</feature>
<comment type="subcellular location">
    <subcellularLocation>
        <location evidence="5">Cell membrane</location>
        <topology evidence="5">Multi-pass membrane protein</topology>
    </subcellularLocation>
    <subcellularLocation>
        <location evidence="1">Membrane</location>
        <topology evidence="1">Multi-pass membrane protein</topology>
    </subcellularLocation>
</comment>
<accession>A0A2S6NIH3</accession>
<feature type="transmembrane region" description="Helical" evidence="5">
    <location>
        <begin position="207"/>
        <end position="229"/>
    </location>
</feature>
<comment type="similarity">
    <text evidence="5">Belongs to the 4-toluene sulfonate uptake permease (TSUP) (TC 2.A.102) family.</text>
</comment>
<evidence type="ECO:0000256" key="5">
    <source>
        <dbReference type="RuleBase" id="RU363041"/>
    </source>
</evidence>
<evidence type="ECO:0000256" key="2">
    <source>
        <dbReference type="ARBA" id="ARBA00022692"/>
    </source>
</evidence>
<feature type="transmembrane region" description="Helical" evidence="5">
    <location>
        <begin position="103"/>
        <end position="120"/>
    </location>
</feature>
<dbReference type="AlphaFoldDB" id="A0A2S6NIH3"/>
<dbReference type="GO" id="GO:0005886">
    <property type="term" value="C:plasma membrane"/>
    <property type="evidence" value="ECO:0007669"/>
    <property type="project" value="UniProtKB-SubCell"/>
</dbReference>
<gene>
    <name evidence="6" type="ORF">CCS01_11325</name>
</gene>
<keyword evidence="3 5" id="KW-1133">Transmembrane helix</keyword>
<dbReference type="PANTHER" id="PTHR43701:SF2">
    <property type="entry name" value="MEMBRANE TRANSPORTER PROTEIN YJNA-RELATED"/>
    <property type="match status" value="1"/>
</dbReference>
<evidence type="ECO:0000313" key="6">
    <source>
        <dbReference type="EMBL" id="PPQ34354.1"/>
    </source>
</evidence>
<organism evidence="6 7">
    <name type="scientific">Rhodopila globiformis</name>
    <name type="common">Rhodopseudomonas globiformis</name>
    <dbReference type="NCBI Taxonomy" id="1071"/>
    <lineage>
        <taxon>Bacteria</taxon>
        <taxon>Pseudomonadati</taxon>
        <taxon>Pseudomonadota</taxon>
        <taxon>Alphaproteobacteria</taxon>
        <taxon>Acetobacterales</taxon>
        <taxon>Acetobacteraceae</taxon>
        <taxon>Rhodopila</taxon>
    </lineage>
</organism>
<keyword evidence="4 5" id="KW-0472">Membrane</keyword>
<feature type="transmembrane region" description="Helical" evidence="5">
    <location>
        <begin position="12"/>
        <end position="42"/>
    </location>
</feature>
<reference evidence="6 7" key="1">
    <citation type="journal article" date="2018" name="Arch. Microbiol.">
        <title>New insights into the metabolic potential of the phototrophic purple bacterium Rhodopila globiformis DSM 161(T) from its draft genome sequence and evidence for a vanadium-dependent nitrogenase.</title>
        <authorList>
            <person name="Imhoff J.F."/>
            <person name="Rahn T."/>
            <person name="Kunzel S."/>
            <person name="Neulinger S.C."/>
        </authorList>
    </citation>
    <scope>NUCLEOTIDE SEQUENCE [LARGE SCALE GENOMIC DNA]</scope>
    <source>
        <strain evidence="6 7">DSM 161</strain>
    </source>
</reference>
<keyword evidence="7" id="KW-1185">Reference proteome</keyword>
<proteinExistence type="inferred from homology"/>
<feature type="transmembrane region" description="Helical" evidence="5">
    <location>
        <begin position="48"/>
        <end position="67"/>
    </location>
</feature>
<protein>
    <recommendedName>
        <fullName evidence="5">Probable membrane transporter protein</fullName>
    </recommendedName>
</protein>